<dbReference type="InParanoid" id="D6Z585"/>
<evidence type="ECO:0000313" key="2">
    <source>
        <dbReference type="Proteomes" id="UP000001508"/>
    </source>
</evidence>
<keyword evidence="2" id="KW-1185">Reference proteome</keyword>
<gene>
    <name evidence="1" type="ordered locus">DaAHT2_0026</name>
</gene>
<dbReference type="AlphaFoldDB" id="D6Z585"/>
<evidence type="ECO:0000313" key="1">
    <source>
        <dbReference type="EMBL" id="ADH84742.1"/>
    </source>
</evidence>
<proteinExistence type="predicted"/>
<dbReference type="STRING" id="589865.DaAHT2_0026"/>
<dbReference type="KEGG" id="dak:DaAHT2_0026"/>
<dbReference type="HOGENOM" id="CLU_062242_0_0_7"/>
<organism evidence="1 2">
    <name type="scientific">Desulfurivibrio alkaliphilus (strain DSM 19089 / UNIQEM U267 / AHT2)</name>
    <dbReference type="NCBI Taxonomy" id="589865"/>
    <lineage>
        <taxon>Bacteria</taxon>
        <taxon>Pseudomonadati</taxon>
        <taxon>Thermodesulfobacteriota</taxon>
        <taxon>Desulfobulbia</taxon>
        <taxon>Desulfobulbales</taxon>
        <taxon>Desulfobulbaceae</taxon>
        <taxon>Desulfurivibrio</taxon>
    </lineage>
</organism>
<reference evidence="2" key="1">
    <citation type="submission" date="2010-02" db="EMBL/GenBank/DDBJ databases">
        <title>Complete sequence of Desulfurivibrio alkaliphilus AHT2.</title>
        <authorList>
            <consortium name="US DOE Joint Genome Institute"/>
            <person name="Pitluck S."/>
            <person name="Chertkov O."/>
            <person name="Detter J.C."/>
            <person name="Han C."/>
            <person name="Tapia R."/>
            <person name="Larimer F."/>
            <person name="Land M."/>
            <person name="Hauser L."/>
            <person name="Kyrpides N."/>
            <person name="Mikhailova N."/>
            <person name="Sorokin D.Y."/>
            <person name="Muyzer G."/>
            <person name="Woyke T."/>
        </authorList>
    </citation>
    <scope>NUCLEOTIDE SEQUENCE [LARGE SCALE GENOMIC DNA]</scope>
    <source>
        <strain evidence="2">DSM 19089 / UNIQEM U267 / AHT2</strain>
    </source>
</reference>
<dbReference type="eggNOG" id="ENOG502Z8XK">
    <property type="taxonomic scope" value="Bacteria"/>
</dbReference>
<name>D6Z585_DESAT</name>
<protein>
    <submittedName>
        <fullName evidence="1">Uncharacterized protein</fullName>
    </submittedName>
</protein>
<dbReference type="EMBL" id="CP001940">
    <property type="protein sequence ID" value="ADH84742.1"/>
    <property type="molecule type" value="Genomic_DNA"/>
</dbReference>
<dbReference type="Proteomes" id="UP000001508">
    <property type="component" value="Chromosome"/>
</dbReference>
<accession>D6Z585</accession>
<sequence length="266" mass="30261">MAQSWAKSFGDKLDAIRKIEKSIDHADARSSLWKRLEWLGSWARKRKEDWNTEANRLDCLRASTKNEAESMRLHTQFDVGDDGSPTWARVVDAFEKLSTAERIWDVTAHGGPDHSKSSASQLVQRHDVHFGVDSLPTVRPDIRSLRIVSANGPDIWIYPSMIAVGGLYDSPALVDLMEVQVSCAPKRFIEKEQLPSDARQVGHTWRYINKDGGPDRRFSDNPQWPVMLYGEIDLKSTGGLFERYHVSDIEKARQFARCLTEHKATI</sequence>